<sequence length="145" mass="16412">MISEIEVHKNGFTILEVLFVLAIVTTILLIQPIIPSLTLEKIQVNQFLSVFKSDILYTQNLSTTTEEYVRITLYPDNYKIQRGSTEIASRNYPKGMAIDDRNNAIISFKKTGTIVPRKKIKLTTEHTKHLITFPVGKGGIYIGND</sequence>
<evidence type="ECO:0000256" key="3">
    <source>
        <dbReference type="SAM" id="Phobius"/>
    </source>
</evidence>
<dbReference type="InterPro" id="IPR012902">
    <property type="entry name" value="N_methyl_site"/>
</dbReference>
<dbReference type="AlphaFoldDB" id="A0A495AD38"/>
<dbReference type="NCBIfam" id="NF040982">
    <property type="entry name" value="ComGD"/>
    <property type="match status" value="1"/>
</dbReference>
<keyword evidence="3" id="KW-1133">Transmembrane helix</keyword>
<evidence type="ECO:0000256" key="2">
    <source>
        <dbReference type="ARBA" id="ARBA00023287"/>
    </source>
</evidence>
<keyword evidence="3" id="KW-0812">Transmembrane</keyword>
<proteinExistence type="predicted"/>
<dbReference type="InterPro" id="IPR016785">
    <property type="entry name" value="ComGD"/>
</dbReference>
<evidence type="ECO:0000256" key="1">
    <source>
        <dbReference type="ARBA" id="ARBA00004241"/>
    </source>
</evidence>
<dbReference type="PIRSF" id="PIRSF021292">
    <property type="entry name" value="Competence_ComGD"/>
    <property type="match status" value="1"/>
</dbReference>
<evidence type="ECO:0000313" key="4">
    <source>
        <dbReference type="EMBL" id="RKQ37782.1"/>
    </source>
</evidence>
<gene>
    <name evidence="4" type="ORF">D8M06_02980</name>
</gene>
<dbReference type="GO" id="GO:0030420">
    <property type="term" value="P:establishment of competence for transformation"/>
    <property type="evidence" value="ECO:0007669"/>
    <property type="project" value="UniProtKB-KW"/>
</dbReference>
<comment type="caution">
    <text evidence="4">The sequence shown here is derived from an EMBL/GenBank/DDBJ whole genome shotgun (WGS) entry which is preliminary data.</text>
</comment>
<dbReference type="GO" id="GO:0009986">
    <property type="term" value="C:cell surface"/>
    <property type="evidence" value="ECO:0007669"/>
    <property type="project" value="UniProtKB-SubCell"/>
</dbReference>
<protein>
    <submittedName>
        <fullName evidence="4">Prepilin-type N-terminal cleavage/methylation domain-containing protein</fullName>
    </submittedName>
</protein>
<organism evidence="4 5">
    <name type="scientific">Oceanobacillus halophilus</name>
    <dbReference type="NCBI Taxonomy" id="930130"/>
    <lineage>
        <taxon>Bacteria</taxon>
        <taxon>Bacillati</taxon>
        <taxon>Bacillota</taxon>
        <taxon>Bacilli</taxon>
        <taxon>Bacillales</taxon>
        <taxon>Bacillaceae</taxon>
        <taxon>Oceanobacillus</taxon>
    </lineage>
</organism>
<keyword evidence="3" id="KW-0472">Membrane</keyword>
<keyword evidence="2" id="KW-0178">Competence</keyword>
<dbReference type="NCBIfam" id="TIGR02532">
    <property type="entry name" value="IV_pilin_GFxxxE"/>
    <property type="match status" value="1"/>
</dbReference>
<keyword evidence="5" id="KW-1185">Reference proteome</keyword>
<feature type="transmembrane region" description="Helical" evidence="3">
    <location>
        <begin position="12"/>
        <end position="34"/>
    </location>
</feature>
<dbReference type="RefSeq" id="WP_121202857.1">
    <property type="nucleotide sequence ID" value="NZ_RBZP01000001.1"/>
</dbReference>
<evidence type="ECO:0000313" key="5">
    <source>
        <dbReference type="Proteomes" id="UP000269301"/>
    </source>
</evidence>
<accession>A0A495AD38</accession>
<dbReference type="OrthoDB" id="1653576at2"/>
<name>A0A495AD38_9BACI</name>
<dbReference type="EMBL" id="RBZP01000001">
    <property type="protein sequence ID" value="RKQ37782.1"/>
    <property type="molecule type" value="Genomic_DNA"/>
</dbReference>
<dbReference type="Proteomes" id="UP000269301">
    <property type="component" value="Unassembled WGS sequence"/>
</dbReference>
<comment type="subcellular location">
    <subcellularLocation>
        <location evidence="1">Cell surface</location>
    </subcellularLocation>
</comment>
<reference evidence="4 5" key="1">
    <citation type="journal article" date="2016" name="Int. J. Syst. Evol. Microbiol.">
        <title>Oceanobacillus halophilus sp. nov., a novel moderately halophilic bacterium from a hypersaline lake.</title>
        <authorList>
            <person name="Amoozegar M.A."/>
            <person name="Bagheri M."/>
            <person name="Makhdoumi A."/>
            <person name="Nikou M.M."/>
            <person name="Fazeli S.A.S."/>
            <person name="Schumann P."/>
            <person name="Sproer C."/>
            <person name="Sanchez-Porro C."/>
            <person name="Ventosa A."/>
        </authorList>
    </citation>
    <scope>NUCLEOTIDE SEQUENCE [LARGE SCALE GENOMIC DNA]</scope>
    <source>
        <strain evidence="4 5">DSM 23996</strain>
    </source>
</reference>